<evidence type="ECO:0000256" key="8">
    <source>
        <dbReference type="SAM" id="Phobius"/>
    </source>
</evidence>
<evidence type="ECO:0000256" key="1">
    <source>
        <dbReference type="ARBA" id="ARBA00004162"/>
    </source>
</evidence>
<evidence type="ECO:0000256" key="5">
    <source>
        <dbReference type="ARBA" id="ARBA00022989"/>
    </source>
</evidence>
<organism evidence="9 10">
    <name type="scientific">Mucilaginibacter polytrichastri</name>
    <dbReference type="NCBI Taxonomy" id="1302689"/>
    <lineage>
        <taxon>Bacteria</taxon>
        <taxon>Pseudomonadati</taxon>
        <taxon>Bacteroidota</taxon>
        <taxon>Sphingobacteriia</taxon>
        <taxon>Sphingobacteriales</taxon>
        <taxon>Sphingobacteriaceae</taxon>
        <taxon>Mucilaginibacter</taxon>
    </lineage>
</organism>
<feature type="transmembrane region" description="Helical" evidence="8">
    <location>
        <begin position="20"/>
        <end position="42"/>
    </location>
</feature>
<keyword evidence="7" id="KW-0813">Transport</keyword>
<keyword evidence="7" id="KW-0653">Protein transport</keyword>
<dbReference type="OrthoDB" id="952702at2"/>
<evidence type="ECO:0000256" key="2">
    <source>
        <dbReference type="ARBA" id="ARBA00005811"/>
    </source>
</evidence>
<proteinExistence type="inferred from homology"/>
<evidence type="ECO:0000256" key="4">
    <source>
        <dbReference type="ARBA" id="ARBA00022692"/>
    </source>
</evidence>
<comment type="caution">
    <text evidence="9">The sequence shown here is derived from an EMBL/GenBank/DDBJ whole genome shotgun (WGS) entry which is preliminary data.</text>
</comment>
<comment type="similarity">
    <text evidence="2 7">Belongs to the ExbD/TolR family.</text>
</comment>
<protein>
    <recommendedName>
        <fullName evidence="11">Biopolymer transport protein ExbD/TolR</fullName>
    </recommendedName>
</protein>
<keyword evidence="3" id="KW-1003">Cell membrane</keyword>
<name>A0A1Q5ZU11_9SPHI</name>
<evidence type="ECO:0008006" key="11">
    <source>
        <dbReference type="Google" id="ProtNLM"/>
    </source>
</evidence>
<evidence type="ECO:0000256" key="6">
    <source>
        <dbReference type="ARBA" id="ARBA00023136"/>
    </source>
</evidence>
<dbReference type="RefSeq" id="WP_074488124.1">
    <property type="nucleotide sequence ID" value="NZ_FPAM01000001.1"/>
</dbReference>
<dbReference type="Proteomes" id="UP000186720">
    <property type="component" value="Unassembled WGS sequence"/>
</dbReference>
<keyword evidence="5 8" id="KW-1133">Transmembrane helix</keyword>
<dbReference type="GO" id="GO:0005886">
    <property type="term" value="C:plasma membrane"/>
    <property type="evidence" value="ECO:0007669"/>
    <property type="project" value="UniProtKB-SubCell"/>
</dbReference>
<keyword evidence="10" id="KW-1185">Reference proteome</keyword>
<dbReference type="AlphaFoldDB" id="A0A1Q5ZU11"/>
<dbReference type="PANTHER" id="PTHR30558">
    <property type="entry name" value="EXBD MEMBRANE COMPONENT OF PMF-DRIVEN MACROMOLECULE IMPORT SYSTEM"/>
    <property type="match status" value="1"/>
</dbReference>
<comment type="subcellular location">
    <subcellularLocation>
        <location evidence="1">Cell membrane</location>
        <topology evidence="1">Single-pass membrane protein</topology>
    </subcellularLocation>
    <subcellularLocation>
        <location evidence="7">Cell membrane</location>
        <topology evidence="7">Single-pass type II membrane protein</topology>
    </subcellularLocation>
</comment>
<dbReference type="EMBL" id="MPPL01000001">
    <property type="protein sequence ID" value="OKS85254.1"/>
    <property type="molecule type" value="Genomic_DNA"/>
</dbReference>
<reference evidence="9 10" key="1">
    <citation type="submission" date="2016-11" db="EMBL/GenBank/DDBJ databases">
        <title>Whole Genome Sequencing of Mucilaginibacter polytrichastri RG4-7(T) isolated from the moss sample.</title>
        <authorList>
            <person name="Li Y."/>
        </authorList>
    </citation>
    <scope>NUCLEOTIDE SEQUENCE [LARGE SCALE GENOMIC DNA]</scope>
    <source>
        <strain evidence="9 10">RG4-7</strain>
    </source>
</reference>
<evidence type="ECO:0000256" key="3">
    <source>
        <dbReference type="ARBA" id="ARBA00022475"/>
    </source>
</evidence>
<evidence type="ECO:0000313" key="9">
    <source>
        <dbReference type="EMBL" id="OKS85254.1"/>
    </source>
</evidence>
<sequence>MAELNSSPAKAGGRSARTRIAARVDLTAMVDLAFLLITFFMLTTTLQKNNAMAISMPSDGGAMGVPQSRTMTICLGKNNQALWYMGMADAPLSQPRIVNYGKAGLRQAIINKVNEVKAQTGKDIIVLVKPSNRSHYDNLVNTLDEINIAKIDRYAIVDIAAKDVDLLKKYNAY</sequence>
<dbReference type="STRING" id="1302689.RG47T_0698"/>
<evidence type="ECO:0000256" key="7">
    <source>
        <dbReference type="RuleBase" id="RU003879"/>
    </source>
</evidence>
<evidence type="ECO:0000313" key="10">
    <source>
        <dbReference type="Proteomes" id="UP000186720"/>
    </source>
</evidence>
<accession>A0A1Q5ZU11</accession>
<dbReference type="PANTHER" id="PTHR30558:SF3">
    <property type="entry name" value="BIOPOLYMER TRANSPORT PROTEIN EXBD-RELATED"/>
    <property type="match status" value="1"/>
</dbReference>
<keyword evidence="4 7" id="KW-0812">Transmembrane</keyword>
<dbReference type="GO" id="GO:0015031">
    <property type="term" value="P:protein transport"/>
    <property type="evidence" value="ECO:0007669"/>
    <property type="project" value="UniProtKB-KW"/>
</dbReference>
<dbReference type="Pfam" id="PF02472">
    <property type="entry name" value="ExbD"/>
    <property type="match status" value="1"/>
</dbReference>
<dbReference type="InterPro" id="IPR003400">
    <property type="entry name" value="ExbD"/>
</dbReference>
<keyword evidence="6 8" id="KW-0472">Membrane</keyword>
<gene>
    <name evidence="9" type="ORF">RG47T_0698</name>
</gene>
<dbReference type="GO" id="GO:0022857">
    <property type="term" value="F:transmembrane transporter activity"/>
    <property type="evidence" value="ECO:0007669"/>
    <property type="project" value="InterPro"/>
</dbReference>